<dbReference type="GO" id="GO:0005737">
    <property type="term" value="C:cytoplasm"/>
    <property type="evidence" value="ECO:0007669"/>
    <property type="project" value="TreeGrafter"/>
</dbReference>
<dbReference type="PANTHER" id="PTHR36576:SF1">
    <property type="entry name" value="UPF0654 PROTEIN C11D3.01C-RELATED"/>
    <property type="match status" value="1"/>
</dbReference>
<dbReference type="KEGG" id="kdj:28969214"/>
<evidence type="ECO:0000313" key="3">
    <source>
        <dbReference type="EMBL" id="WWC62443.1"/>
    </source>
</evidence>
<gene>
    <name evidence="2" type="ORF">I303_05515</name>
    <name evidence="3" type="ORF">I303_105039</name>
</gene>
<keyword evidence="4" id="KW-1185">Reference proteome</keyword>
<reference evidence="2" key="1">
    <citation type="submission" date="2013-07" db="EMBL/GenBank/DDBJ databases">
        <title>The Genome Sequence of Cryptococcus dejecticola CBS10117.</title>
        <authorList>
            <consortium name="The Broad Institute Genome Sequencing Platform"/>
            <person name="Cuomo C."/>
            <person name="Litvintseva A."/>
            <person name="Chen Y."/>
            <person name="Heitman J."/>
            <person name="Sun S."/>
            <person name="Springer D."/>
            <person name="Dromer F."/>
            <person name="Young S.K."/>
            <person name="Zeng Q."/>
            <person name="Gargeya S."/>
            <person name="Fitzgerald M."/>
            <person name="Abouelleil A."/>
            <person name="Alvarado L."/>
            <person name="Berlin A.M."/>
            <person name="Chapman S.B."/>
            <person name="Dewar J."/>
            <person name="Goldberg J."/>
            <person name="Griggs A."/>
            <person name="Gujja S."/>
            <person name="Hansen M."/>
            <person name="Howarth C."/>
            <person name="Imamovic A."/>
            <person name="Larimer J."/>
            <person name="McCowan C."/>
            <person name="Murphy C."/>
            <person name="Pearson M."/>
            <person name="Priest M."/>
            <person name="Roberts A."/>
            <person name="Saif S."/>
            <person name="Shea T."/>
            <person name="Sykes S."/>
            <person name="Wortman J."/>
            <person name="Nusbaum C."/>
            <person name="Birren B."/>
        </authorList>
    </citation>
    <scope>NUCLEOTIDE SEQUENCE [LARGE SCALE GENOMIC DNA]</scope>
    <source>
        <strain evidence="2">CBS 10117</strain>
    </source>
</reference>
<reference evidence="3" key="2">
    <citation type="submission" date="2013-07" db="EMBL/GenBank/DDBJ databases">
        <authorList>
            <consortium name="The Broad Institute Genome Sequencing Platform"/>
            <person name="Cuomo C."/>
            <person name="Litvintseva A."/>
            <person name="Chen Y."/>
            <person name="Heitman J."/>
            <person name="Sun S."/>
            <person name="Springer D."/>
            <person name="Dromer F."/>
            <person name="Young S.K."/>
            <person name="Zeng Q."/>
            <person name="Gargeya S."/>
            <person name="Fitzgerald M."/>
            <person name="Abouelleil A."/>
            <person name="Alvarado L."/>
            <person name="Berlin A.M."/>
            <person name="Chapman S.B."/>
            <person name="Dewar J."/>
            <person name="Goldberg J."/>
            <person name="Griggs A."/>
            <person name="Gujja S."/>
            <person name="Hansen M."/>
            <person name="Howarth C."/>
            <person name="Imamovic A."/>
            <person name="Larimer J."/>
            <person name="McCowan C."/>
            <person name="Murphy C."/>
            <person name="Pearson M."/>
            <person name="Priest M."/>
            <person name="Roberts A."/>
            <person name="Saif S."/>
            <person name="Shea T."/>
            <person name="Sykes S."/>
            <person name="Wortman J."/>
            <person name="Nusbaum C."/>
            <person name="Birren B."/>
        </authorList>
    </citation>
    <scope>NUCLEOTIDE SEQUENCE</scope>
    <source>
        <strain evidence="3">CBS 10117</strain>
    </source>
</reference>
<reference evidence="3" key="3">
    <citation type="submission" date="2024-02" db="EMBL/GenBank/DDBJ databases">
        <title>Comparative genomics of Cryptococcus and Kwoniella reveals pathogenesis evolution and contrasting modes of karyotype evolution via chromosome fusion or intercentromeric recombination.</title>
        <authorList>
            <person name="Coelho M.A."/>
            <person name="David-Palma M."/>
            <person name="Shea T."/>
            <person name="Bowers K."/>
            <person name="McGinley-Smith S."/>
            <person name="Mohammad A.W."/>
            <person name="Gnirke A."/>
            <person name="Yurkov A.M."/>
            <person name="Nowrousian M."/>
            <person name="Sun S."/>
            <person name="Cuomo C.A."/>
            <person name="Heitman J."/>
        </authorList>
    </citation>
    <scope>NUCLEOTIDE SEQUENCE</scope>
    <source>
        <strain evidence="3">CBS 10117</strain>
    </source>
</reference>
<name>A0A1A6A3M2_9TREE</name>
<dbReference type="InterPro" id="IPR052670">
    <property type="entry name" value="UPF0654_domain"/>
</dbReference>
<feature type="compositionally biased region" description="Basic and acidic residues" evidence="1">
    <location>
        <begin position="70"/>
        <end position="88"/>
    </location>
</feature>
<dbReference type="OrthoDB" id="5419162at2759"/>
<dbReference type="RefSeq" id="XP_018262498.1">
    <property type="nucleotide sequence ID" value="XM_018408807.1"/>
</dbReference>
<evidence type="ECO:0000313" key="2">
    <source>
        <dbReference type="EMBL" id="OBR84656.1"/>
    </source>
</evidence>
<dbReference type="Pfam" id="PF10346">
    <property type="entry name" value="Con-6"/>
    <property type="match status" value="3"/>
</dbReference>
<accession>A0A1A6A3M2</accession>
<dbReference type="VEuPathDB" id="FungiDB:I303_05515"/>
<protein>
    <recommendedName>
        <fullName evidence="5">Conidiation-specific protein 6</fullName>
    </recommendedName>
</protein>
<dbReference type="EMBL" id="CP144535">
    <property type="protein sequence ID" value="WWC62443.1"/>
    <property type="molecule type" value="Genomic_DNA"/>
</dbReference>
<feature type="region of interest" description="Disordered" evidence="1">
    <location>
        <begin position="68"/>
        <end position="88"/>
    </location>
</feature>
<evidence type="ECO:0000313" key="4">
    <source>
        <dbReference type="Proteomes" id="UP000078595"/>
    </source>
</evidence>
<dbReference type="InterPro" id="IPR018824">
    <property type="entry name" value="Conidiation-specific_6"/>
</dbReference>
<evidence type="ECO:0000256" key="1">
    <source>
        <dbReference type="SAM" id="MobiDB-lite"/>
    </source>
</evidence>
<dbReference type="AlphaFoldDB" id="A0A1A6A3M2"/>
<organism evidence="2">
    <name type="scientific">Kwoniella dejecticola CBS 10117</name>
    <dbReference type="NCBI Taxonomy" id="1296121"/>
    <lineage>
        <taxon>Eukaryota</taxon>
        <taxon>Fungi</taxon>
        <taxon>Dikarya</taxon>
        <taxon>Basidiomycota</taxon>
        <taxon>Agaricomycotina</taxon>
        <taxon>Tremellomycetes</taxon>
        <taxon>Tremellales</taxon>
        <taxon>Cryptococcaceae</taxon>
        <taxon>Kwoniella</taxon>
    </lineage>
</organism>
<dbReference type="Proteomes" id="UP000078595">
    <property type="component" value="Chromosome 6"/>
</dbReference>
<feature type="region of interest" description="Disordered" evidence="1">
    <location>
        <begin position="1"/>
        <end position="26"/>
    </location>
</feature>
<dbReference type="PANTHER" id="PTHR36576">
    <property type="entry name" value="UPF0654 PROTEIN C11D3.01C-RELATED"/>
    <property type="match status" value="1"/>
</dbReference>
<proteinExistence type="predicted"/>
<dbReference type="EMBL" id="KI894032">
    <property type="protein sequence ID" value="OBR84656.1"/>
    <property type="molecule type" value="Genomic_DNA"/>
</dbReference>
<sequence length="144" mass="15377">MSEEHDHRQLGGYRATLHNPKTSPEAKAHAAAVLTQHGVNLENEIPIATSKLPLAAENALEAGAVPAHVSDTKGNGHGDPHETLDGKDAEHEHRVLGGYKATLHNDNTSEEAKEHAAEVLKHEHHVVGGYKATLHNPNTSEGAK</sequence>
<dbReference type="GeneID" id="28969214"/>
<evidence type="ECO:0008006" key="5">
    <source>
        <dbReference type="Google" id="ProtNLM"/>
    </source>
</evidence>